<dbReference type="InterPro" id="IPR011344">
    <property type="entry name" value="ssDNA-bd"/>
</dbReference>
<dbReference type="EMBL" id="JBGFUD010004622">
    <property type="protein sequence ID" value="MFH4979783.1"/>
    <property type="molecule type" value="Genomic_DNA"/>
</dbReference>
<evidence type="ECO:0000313" key="5">
    <source>
        <dbReference type="Proteomes" id="UP001608902"/>
    </source>
</evidence>
<dbReference type="PANTHER" id="PTHR10302:SF0">
    <property type="entry name" value="SINGLE-STRANDED DNA-BINDING PROTEIN, MITOCHONDRIAL"/>
    <property type="match status" value="1"/>
</dbReference>
<dbReference type="NCBIfam" id="TIGR00621">
    <property type="entry name" value="ssb"/>
    <property type="match status" value="1"/>
</dbReference>
<comment type="caution">
    <text evidence="4">The sequence shown here is derived from an EMBL/GenBank/DDBJ whole genome shotgun (WGS) entry which is preliminary data.</text>
</comment>
<keyword evidence="1 2" id="KW-0238">DNA-binding</keyword>
<dbReference type="InterPro" id="IPR000424">
    <property type="entry name" value="Primosome_PriB/ssb"/>
</dbReference>
<feature type="compositionally biased region" description="Basic and acidic residues" evidence="3">
    <location>
        <begin position="297"/>
        <end position="309"/>
    </location>
</feature>
<organism evidence="4 5">
    <name type="scientific">Gnathostoma spinigerum</name>
    <dbReference type="NCBI Taxonomy" id="75299"/>
    <lineage>
        <taxon>Eukaryota</taxon>
        <taxon>Metazoa</taxon>
        <taxon>Ecdysozoa</taxon>
        <taxon>Nematoda</taxon>
        <taxon>Chromadorea</taxon>
        <taxon>Rhabditida</taxon>
        <taxon>Spirurina</taxon>
        <taxon>Gnathostomatomorpha</taxon>
        <taxon>Gnathostomatoidea</taxon>
        <taxon>Gnathostomatidae</taxon>
        <taxon>Gnathostoma</taxon>
    </lineage>
</organism>
<dbReference type="CDD" id="cd04496">
    <property type="entry name" value="SSB_OBF"/>
    <property type="match status" value="1"/>
</dbReference>
<proteinExistence type="predicted"/>
<dbReference type="Proteomes" id="UP001608902">
    <property type="component" value="Unassembled WGS sequence"/>
</dbReference>
<gene>
    <name evidence="4" type="ORF">AB6A40_006492</name>
</gene>
<accession>A0ABD6ERY9</accession>
<evidence type="ECO:0000256" key="3">
    <source>
        <dbReference type="SAM" id="MobiDB-lite"/>
    </source>
</evidence>
<dbReference type="Gene3D" id="2.40.50.140">
    <property type="entry name" value="Nucleic acid-binding proteins"/>
    <property type="match status" value="1"/>
</dbReference>
<sequence length="309" mass="35203">MHIDTAVKRHSTITQNITSKVSVPMRNTYFYTLPRRTEISFAESTVNYWKSRQLPECSCSRKNWTKPIDGPEILFRILPNARKGSVIQPAPISKPQTWLQRIRGKCLTVWKMLKSASSLVSSSLVRQLRCTLSTSCSRLADKPAITQQPSKADVDELFSESADEPAFRRRHAFSLNRVELIGGLSDDPVTRVARTGTPYAAFNVITNREYRNQSGEQMNETERHAVCVFGRAANFVTRVMHKGTRVYLTGRLHYNSIERDDGTRMRIPVVLAEIVQPLARREIRSEDETVHSEPLAEEGKRETKKDVDL</sequence>
<evidence type="ECO:0008006" key="6">
    <source>
        <dbReference type="Google" id="ProtNLM"/>
    </source>
</evidence>
<evidence type="ECO:0000313" key="4">
    <source>
        <dbReference type="EMBL" id="MFH4979783.1"/>
    </source>
</evidence>
<feature type="region of interest" description="Disordered" evidence="3">
    <location>
        <begin position="284"/>
        <end position="309"/>
    </location>
</feature>
<evidence type="ECO:0000256" key="1">
    <source>
        <dbReference type="ARBA" id="ARBA00023125"/>
    </source>
</evidence>
<dbReference type="AlphaFoldDB" id="A0ABD6ERY9"/>
<protein>
    <recommendedName>
        <fullName evidence="6">Single-stranded DNA-binding protein</fullName>
    </recommendedName>
</protein>
<name>A0ABD6ERY9_9BILA</name>
<dbReference type="SUPFAM" id="SSF50249">
    <property type="entry name" value="Nucleic acid-binding proteins"/>
    <property type="match status" value="1"/>
</dbReference>
<dbReference type="InterPro" id="IPR012340">
    <property type="entry name" value="NA-bd_OB-fold"/>
</dbReference>
<dbReference type="GO" id="GO:0003677">
    <property type="term" value="F:DNA binding"/>
    <property type="evidence" value="ECO:0007669"/>
    <property type="project" value="UniProtKB-UniRule"/>
</dbReference>
<dbReference type="Pfam" id="PF00436">
    <property type="entry name" value="SSB"/>
    <property type="match status" value="1"/>
</dbReference>
<keyword evidence="5" id="KW-1185">Reference proteome</keyword>
<reference evidence="4 5" key="1">
    <citation type="submission" date="2024-08" db="EMBL/GenBank/DDBJ databases">
        <title>Gnathostoma spinigerum genome.</title>
        <authorList>
            <person name="Gonzalez-Bertolin B."/>
            <person name="Monzon S."/>
            <person name="Zaballos A."/>
            <person name="Jimenez P."/>
            <person name="Dekumyoy P."/>
            <person name="Varona S."/>
            <person name="Cuesta I."/>
            <person name="Sumanam S."/>
            <person name="Adisakwattana P."/>
            <person name="Gasser R.B."/>
            <person name="Hernandez-Gonzalez A."/>
            <person name="Young N.D."/>
            <person name="Perteguer M.J."/>
        </authorList>
    </citation>
    <scope>NUCLEOTIDE SEQUENCE [LARGE SCALE GENOMIC DNA]</scope>
    <source>
        <strain evidence="4">AL3</strain>
        <tissue evidence="4">Liver</tissue>
    </source>
</reference>
<evidence type="ECO:0000256" key="2">
    <source>
        <dbReference type="PROSITE-ProRule" id="PRU00252"/>
    </source>
</evidence>
<dbReference type="PANTHER" id="PTHR10302">
    <property type="entry name" value="SINGLE-STRANDED DNA-BINDING PROTEIN"/>
    <property type="match status" value="1"/>
</dbReference>
<dbReference type="PROSITE" id="PS50935">
    <property type="entry name" value="SSB"/>
    <property type="match status" value="1"/>
</dbReference>